<dbReference type="WBParaSite" id="jg2565">
    <property type="protein sequence ID" value="jg2565"/>
    <property type="gene ID" value="jg2565"/>
</dbReference>
<feature type="compositionally biased region" description="Polar residues" evidence="1">
    <location>
        <begin position="267"/>
        <end position="279"/>
    </location>
</feature>
<dbReference type="Proteomes" id="UP000887574">
    <property type="component" value="Unplaced"/>
</dbReference>
<evidence type="ECO:0000313" key="2">
    <source>
        <dbReference type="Proteomes" id="UP000887574"/>
    </source>
</evidence>
<sequence>MDQWYCRDPISSTQSASKLIFNMDNCVDMSRVIYSRPSRPPDSSGRETPWNSRICKSSTRFNAIHTDESGHMVLRRYIVSDTENVPEKLLACYYCKHPVFGLAKKIFYACDGHREACLPGTFAVFVYEFDRAEKLYIRGTPSYTQNTSRQSLPSRNLMPNSGFHFPQLSSTPLSGGNSRKNQSMIAGGFGNDVFETRAALDAICGGSGTAGFNMGDGSGFGEEDDFTEFSDSKLEELLQLSQFHADSMQKPPFQSSRSALAQQLSQNNGNGYPTASEGKSSAYPDFLADKSLRSSFLEDTKNFVLSTCLMRCSPTSSSTVCVKPKID</sequence>
<feature type="compositionally biased region" description="Low complexity" evidence="1">
    <location>
        <begin position="254"/>
        <end position="266"/>
    </location>
</feature>
<protein>
    <submittedName>
        <fullName evidence="3">Uncharacterized protein</fullName>
    </submittedName>
</protein>
<evidence type="ECO:0000256" key="1">
    <source>
        <dbReference type="SAM" id="MobiDB-lite"/>
    </source>
</evidence>
<organism evidence="2 3">
    <name type="scientific">Ditylenchus dipsaci</name>
    <dbReference type="NCBI Taxonomy" id="166011"/>
    <lineage>
        <taxon>Eukaryota</taxon>
        <taxon>Metazoa</taxon>
        <taxon>Ecdysozoa</taxon>
        <taxon>Nematoda</taxon>
        <taxon>Chromadorea</taxon>
        <taxon>Rhabditida</taxon>
        <taxon>Tylenchina</taxon>
        <taxon>Tylenchomorpha</taxon>
        <taxon>Sphaerularioidea</taxon>
        <taxon>Anguinidae</taxon>
        <taxon>Anguininae</taxon>
        <taxon>Ditylenchus</taxon>
    </lineage>
</organism>
<reference evidence="3" key="1">
    <citation type="submission" date="2022-11" db="UniProtKB">
        <authorList>
            <consortium name="WormBaseParasite"/>
        </authorList>
    </citation>
    <scope>IDENTIFICATION</scope>
</reference>
<evidence type="ECO:0000313" key="3">
    <source>
        <dbReference type="WBParaSite" id="jg2565"/>
    </source>
</evidence>
<name>A0A915E1C7_9BILA</name>
<dbReference type="AlphaFoldDB" id="A0A915E1C7"/>
<proteinExistence type="predicted"/>
<keyword evidence="2" id="KW-1185">Reference proteome</keyword>
<feature type="region of interest" description="Disordered" evidence="1">
    <location>
        <begin position="248"/>
        <end position="279"/>
    </location>
</feature>
<accession>A0A915E1C7</accession>